<dbReference type="PROSITE" id="PS00372">
    <property type="entry name" value="PTS_EIIA_TYPE_2_HIS"/>
    <property type="match status" value="1"/>
</dbReference>
<feature type="domain" description="PTS EIIA type-2" evidence="1">
    <location>
        <begin position="5"/>
        <end position="149"/>
    </location>
</feature>
<dbReference type="PROSITE" id="PS51094">
    <property type="entry name" value="PTS_EIIA_TYPE_2"/>
    <property type="match status" value="1"/>
</dbReference>
<name>D6SSF5_9BACT</name>
<accession>D6SSF5</accession>
<comment type="caution">
    <text evidence="2">The sequence shown here is derived from an EMBL/GenBank/DDBJ whole genome shotgun (WGS) entry which is preliminary data.</text>
</comment>
<sequence>MHLADFLSPDQIVAGLVSRNKTEVLDELAAPLVEKHDFLDRNEVNNVLVSRENLGTTGIGDGVAIPHGKIAGLDNILISAGLSREGVDFSALDHKPVHIFFLVLAPEKSAGKHLKILAFISRLLQDPDFKDCFINAQSREELWKLINRV</sequence>
<proteinExistence type="predicted"/>
<dbReference type="InterPro" id="IPR016152">
    <property type="entry name" value="PTrfase/Anion_transptr"/>
</dbReference>
<dbReference type="eggNOG" id="COG1762">
    <property type="taxonomic scope" value="Bacteria"/>
</dbReference>
<dbReference type="RefSeq" id="WP_008870971.1">
    <property type="nucleotide sequence ID" value="NZ_ACJN02000003.1"/>
</dbReference>
<evidence type="ECO:0000313" key="3">
    <source>
        <dbReference type="Proteomes" id="UP000005496"/>
    </source>
</evidence>
<organism evidence="2 3">
    <name type="scientific">Desulfonatronospira thiodismutans ASO3-1</name>
    <dbReference type="NCBI Taxonomy" id="555779"/>
    <lineage>
        <taxon>Bacteria</taxon>
        <taxon>Pseudomonadati</taxon>
        <taxon>Thermodesulfobacteriota</taxon>
        <taxon>Desulfovibrionia</taxon>
        <taxon>Desulfovibrionales</taxon>
        <taxon>Desulfonatronovibrionaceae</taxon>
        <taxon>Desulfonatronospira</taxon>
    </lineage>
</organism>
<dbReference type="Pfam" id="PF00359">
    <property type="entry name" value="PTS_EIIA_2"/>
    <property type="match status" value="1"/>
</dbReference>
<keyword evidence="3" id="KW-1185">Reference proteome</keyword>
<reference evidence="2" key="1">
    <citation type="submission" date="2010-05" db="EMBL/GenBank/DDBJ databases">
        <title>The draft genome of Desulfonatronospira thiodismutans ASO3-1.</title>
        <authorList>
            <consortium name="US DOE Joint Genome Institute (JGI-PGF)"/>
            <person name="Lucas S."/>
            <person name="Copeland A."/>
            <person name="Lapidus A."/>
            <person name="Cheng J.-F."/>
            <person name="Bruce D."/>
            <person name="Goodwin L."/>
            <person name="Pitluck S."/>
            <person name="Chertkov O."/>
            <person name="Brettin T."/>
            <person name="Detter J.C."/>
            <person name="Han C."/>
            <person name="Land M.L."/>
            <person name="Hauser L."/>
            <person name="Kyrpides N."/>
            <person name="Mikhailova N."/>
            <person name="Muyzer G."/>
            <person name="Woyke T."/>
        </authorList>
    </citation>
    <scope>NUCLEOTIDE SEQUENCE [LARGE SCALE GENOMIC DNA]</scope>
    <source>
        <strain evidence="2">ASO3-1</strain>
    </source>
</reference>
<dbReference type="Gene3D" id="3.40.930.10">
    <property type="entry name" value="Mannitol-specific EII, Chain A"/>
    <property type="match status" value="1"/>
</dbReference>
<dbReference type="PANTHER" id="PTHR47738">
    <property type="entry name" value="PTS SYSTEM FRUCTOSE-LIKE EIIA COMPONENT-RELATED"/>
    <property type="match status" value="1"/>
</dbReference>
<dbReference type="AlphaFoldDB" id="D6SSF5"/>
<dbReference type="CDD" id="cd00211">
    <property type="entry name" value="PTS_IIA_fru"/>
    <property type="match status" value="1"/>
</dbReference>
<dbReference type="OrthoDB" id="95460at2"/>
<dbReference type="Proteomes" id="UP000005496">
    <property type="component" value="Unassembled WGS sequence"/>
</dbReference>
<dbReference type="InterPro" id="IPR002178">
    <property type="entry name" value="PTS_EIIA_type-2_dom"/>
</dbReference>
<dbReference type="InterPro" id="IPR051541">
    <property type="entry name" value="PTS_SugarTrans_NitroReg"/>
</dbReference>
<protein>
    <submittedName>
        <fullName evidence="2">PTS IIA-like nitrogen-regulatory protein PtsN</fullName>
    </submittedName>
</protein>
<evidence type="ECO:0000313" key="2">
    <source>
        <dbReference type="EMBL" id="EFI33621.1"/>
    </source>
</evidence>
<dbReference type="EMBL" id="ACJN02000003">
    <property type="protein sequence ID" value="EFI33621.1"/>
    <property type="molecule type" value="Genomic_DNA"/>
</dbReference>
<evidence type="ECO:0000259" key="1">
    <source>
        <dbReference type="PROSITE" id="PS51094"/>
    </source>
</evidence>
<dbReference type="SUPFAM" id="SSF55804">
    <property type="entry name" value="Phoshotransferase/anion transport protein"/>
    <property type="match status" value="1"/>
</dbReference>
<gene>
    <name evidence="2" type="ORF">Dthio_PD0956</name>
</gene>